<protein>
    <submittedName>
        <fullName evidence="2">Uncharacterized protein</fullName>
    </submittedName>
</protein>
<accession>A0A067QH76</accession>
<evidence type="ECO:0000313" key="3">
    <source>
        <dbReference type="Proteomes" id="UP000027135"/>
    </source>
</evidence>
<sequence length="102" mass="11895">MTTKGGSRITRKTGTREYTAIHEDLLKAKEDLKFMALNEEEHKSEFETLEKRIQVFQSQNKSLRAQIPHKVPELLTRECLPRQHGEDLILKLCIPCSVLEYK</sequence>
<keyword evidence="1" id="KW-0175">Coiled coil</keyword>
<evidence type="ECO:0000313" key="2">
    <source>
        <dbReference type="EMBL" id="KDR07832.1"/>
    </source>
</evidence>
<name>A0A067QH76_ZOONE</name>
<dbReference type="AlphaFoldDB" id="A0A067QH76"/>
<reference evidence="2 3" key="1">
    <citation type="journal article" date="2014" name="Nat. Commun.">
        <title>Molecular traces of alternative social organization in a termite genome.</title>
        <authorList>
            <person name="Terrapon N."/>
            <person name="Li C."/>
            <person name="Robertson H.M."/>
            <person name="Ji L."/>
            <person name="Meng X."/>
            <person name="Booth W."/>
            <person name="Chen Z."/>
            <person name="Childers C.P."/>
            <person name="Glastad K.M."/>
            <person name="Gokhale K."/>
            <person name="Gowin J."/>
            <person name="Gronenberg W."/>
            <person name="Hermansen R.A."/>
            <person name="Hu H."/>
            <person name="Hunt B.G."/>
            <person name="Huylmans A.K."/>
            <person name="Khalil S.M."/>
            <person name="Mitchell R.D."/>
            <person name="Munoz-Torres M.C."/>
            <person name="Mustard J.A."/>
            <person name="Pan H."/>
            <person name="Reese J.T."/>
            <person name="Scharf M.E."/>
            <person name="Sun F."/>
            <person name="Vogel H."/>
            <person name="Xiao J."/>
            <person name="Yang W."/>
            <person name="Yang Z."/>
            <person name="Yang Z."/>
            <person name="Zhou J."/>
            <person name="Zhu J."/>
            <person name="Brent C.S."/>
            <person name="Elsik C.G."/>
            <person name="Goodisman M.A."/>
            <person name="Liberles D.A."/>
            <person name="Roe R.M."/>
            <person name="Vargo E.L."/>
            <person name="Vilcinskas A."/>
            <person name="Wang J."/>
            <person name="Bornberg-Bauer E."/>
            <person name="Korb J."/>
            <person name="Zhang G."/>
            <person name="Liebig J."/>
        </authorList>
    </citation>
    <scope>NUCLEOTIDE SEQUENCE [LARGE SCALE GENOMIC DNA]</scope>
    <source>
        <tissue evidence="2">Whole organism</tissue>
    </source>
</reference>
<feature type="coiled-coil region" evidence="1">
    <location>
        <begin position="39"/>
        <end position="66"/>
    </location>
</feature>
<dbReference type="Proteomes" id="UP000027135">
    <property type="component" value="Unassembled WGS sequence"/>
</dbReference>
<gene>
    <name evidence="2" type="ORF">L798_02653</name>
</gene>
<dbReference type="EMBL" id="KK853404">
    <property type="protein sequence ID" value="KDR07832.1"/>
    <property type="molecule type" value="Genomic_DNA"/>
</dbReference>
<evidence type="ECO:0000256" key="1">
    <source>
        <dbReference type="SAM" id="Coils"/>
    </source>
</evidence>
<dbReference type="InParanoid" id="A0A067QH76"/>
<keyword evidence="3" id="KW-1185">Reference proteome</keyword>
<proteinExistence type="predicted"/>
<organism evidence="2 3">
    <name type="scientific">Zootermopsis nevadensis</name>
    <name type="common">Dampwood termite</name>
    <dbReference type="NCBI Taxonomy" id="136037"/>
    <lineage>
        <taxon>Eukaryota</taxon>
        <taxon>Metazoa</taxon>
        <taxon>Ecdysozoa</taxon>
        <taxon>Arthropoda</taxon>
        <taxon>Hexapoda</taxon>
        <taxon>Insecta</taxon>
        <taxon>Pterygota</taxon>
        <taxon>Neoptera</taxon>
        <taxon>Polyneoptera</taxon>
        <taxon>Dictyoptera</taxon>
        <taxon>Blattodea</taxon>
        <taxon>Blattoidea</taxon>
        <taxon>Termitoidae</taxon>
        <taxon>Termopsidae</taxon>
        <taxon>Zootermopsis</taxon>
    </lineage>
</organism>